<dbReference type="InterPro" id="IPR023214">
    <property type="entry name" value="HAD_sf"/>
</dbReference>
<dbReference type="eggNOG" id="COG1216">
    <property type="taxonomic scope" value="Bacteria"/>
</dbReference>
<evidence type="ECO:0000256" key="1">
    <source>
        <dbReference type="ARBA" id="ARBA00004496"/>
    </source>
</evidence>
<dbReference type="InterPro" id="IPR029044">
    <property type="entry name" value="Nucleotide-diphossugar_trans"/>
</dbReference>
<evidence type="ECO:0000256" key="4">
    <source>
        <dbReference type="ARBA" id="ARBA00022723"/>
    </source>
</evidence>
<dbReference type="OrthoDB" id="9781367at2"/>
<dbReference type="PANTHER" id="PTHR42891:SF1">
    <property type="entry name" value="D-GLYCERO-BETA-D-MANNO-HEPTOSE-1,7-BISPHOSPHATE 7-PHOSPHATASE"/>
    <property type="match status" value="1"/>
</dbReference>
<keyword evidence="10" id="KW-1185">Reference proteome</keyword>
<keyword evidence="5" id="KW-0378">Hydrolase</keyword>
<evidence type="ECO:0000313" key="10">
    <source>
        <dbReference type="Proteomes" id="UP000062973"/>
    </source>
</evidence>
<dbReference type="SUPFAM" id="SSF56784">
    <property type="entry name" value="HAD-like"/>
    <property type="match status" value="1"/>
</dbReference>
<dbReference type="GO" id="GO:0005737">
    <property type="term" value="C:cytoplasm"/>
    <property type="evidence" value="ECO:0007669"/>
    <property type="project" value="UniProtKB-SubCell"/>
</dbReference>
<dbReference type="InterPro" id="IPR036412">
    <property type="entry name" value="HAD-like_sf"/>
</dbReference>
<evidence type="ECO:0000313" key="9">
    <source>
        <dbReference type="EMBL" id="AIJ22667.1"/>
    </source>
</evidence>
<dbReference type="NCBIfam" id="TIGR01662">
    <property type="entry name" value="HAD-SF-IIIA"/>
    <property type="match status" value="1"/>
</dbReference>
<dbReference type="HOGENOM" id="CLU_546152_0_0_11"/>
<dbReference type="Proteomes" id="UP000062973">
    <property type="component" value="Chromosome"/>
</dbReference>
<dbReference type="InterPro" id="IPR006549">
    <property type="entry name" value="HAD-SF_hydro_IIIA"/>
</dbReference>
<organism evidence="9 10">
    <name type="scientific">Amycolatopsis methanolica 239</name>
    <dbReference type="NCBI Taxonomy" id="1068978"/>
    <lineage>
        <taxon>Bacteria</taxon>
        <taxon>Bacillati</taxon>
        <taxon>Actinomycetota</taxon>
        <taxon>Actinomycetes</taxon>
        <taxon>Pseudonocardiales</taxon>
        <taxon>Pseudonocardiaceae</taxon>
        <taxon>Amycolatopsis</taxon>
        <taxon>Amycolatopsis methanolica group</taxon>
    </lineage>
</organism>
<evidence type="ECO:0000256" key="7">
    <source>
        <dbReference type="ARBA" id="ARBA00031828"/>
    </source>
</evidence>
<dbReference type="GO" id="GO:0005975">
    <property type="term" value="P:carbohydrate metabolic process"/>
    <property type="evidence" value="ECO:0007669"/>
    <property type="project" value="InterPro"/>
</dbReference>
<proteinExistence type="inferred from homology"/>
<dbReference type="GO" id="GO:0016791">
    <property type="term" value="F:phosphatase activity"/>
    <property type="evidence" value="ECO:0007669"/>
    <property type="project" value="InterPro"/>
</dbReference>
<dbReference type="Gene3D" id="3.40.50.1000">
    <property type="entry name" value="HAD superfamily/HAD-like"/>
    <property type="match status" value="1"/>
</dbReference>
<dbReference type="InterPro" id="IPR006543">
    <property type="entry name" value="Histidinol-phos"/>
</dbReference>
<comment type="similarity">
    <text evidence="2">Belongs to the GmhB family.</text>
</comment>
<evidence type="ECO:0000256" key="5">
    <source>
        <dbReference type="ARBA" id="ARBA00022801"/>
    </source>
</evidence>
<dbReference type="NCBIfam" id="TIGR01656">
    <property type="entry name" value="Histidinol-ppas"/>
    <property type="match status" value="1"/>
</dbReference>
<evidence type="ECO:0000256" key="6">
    <source>
        <dbReference type="ARBA" id="ARBA00023277"/>
    </source>
</evidence>
<dbReference type="SUPFAM" id="SSF53448">
    <property type="entry name" value="Nucleotide-diphospho-sugar transferases"/>
    <property type="match status" value="1"/>
</dbReference>
<dbReference type="eggNOG" id="COG0241">
    <property type="taxonomic scope" value="Bacteria"/>
</dbReference>
<dbReference type="InterPro" id="IPR001173">
    <property type="entry name" value="Glyco_trans_2-like"/>
</dbReference>
<dbReference type="EMBL" id="CP009110">
    <property type="protein sequence ID" value="AIJ22667.1"/>
    <property type="molecule type" value="Genomic_DNA"/>
</dbReference>
<evidence type="ECO:0000256" key="2">
    <source>
        <dbReference type="ARBA" id="ARBA00005628"/>
    </source>
</evidence>
<dbReference type="STRING" id="1068978.AMETH_2575"/>
<dbReference type="Pfam" id="PF00535">
    <property type="entry name" value="Glycos_transf_2"/>
    <property type="match status" value="1"/>
</dbReference>
<dbReference type="PANTHER" id="PTHR42891">
    <property type="entry name" value="D-GLYCERO-BETA-D-MANNO-HEPTOSE-1,7-BISPHOSPHATE 7-PHOSPHATASE"/>
    <property type="match status" value="1"/>
</dbReference>
<dbReference type="KEGG" id="amq:AMETH_2575"/>
<dbReference type="Gene3D" id="3.90.550.10">
    <property type="entry name" value="Spore Coat Polysaccharide Biosynthesis Protein SpsA, Chain A"/>
    <property type="match status" value="1"/>
</dbReference>
<protein>
    <recommendedName>
        <fullName evidence="7">D,D-heptose 1,7-bisphosphate phosphatase</fullName>
    </recommendedName>
</protein>
<sequence length="496" mass="52678">MTAYTVVVPTTGRDSLRALLSALGHGIGPGPAEVIVVDDRPEPGDLPLPDTNLKVRVLRSGGRGPAAARNVGWRAADTEWIAFLDDDVRPTADWPSRLVTDLESLAADVAASQGRIVVPGPTSGRRPTDLERDTAGLATAEWITADMAYRRAVLAASGGFDERFPRAFREDADLALRVRQAGWRLEHGTRRTLHPARHGGFFASVRAQRGNADNALMRRKFGPQWRELSAAGPGRLGRHALTTLSGGAALAFAAARRDTPAAVAGIAWLGLTAEFALRRILPGPKTADELAKMAVTSVLIPPVALGHRLAGEVRVRRPRPVAKAILFDRDDTLIHDEPYNNDPDKVRPVPGAEDVLRRLRAAGVPVGVVSNQSGVARGLITPDELAAVNARVEELLGPFGTWQVCVHADGDGCCCRKPKPGLVTRAALALGVRPEDCVVIGDIGADIEAARAAGARGVLVPTPRTRAAEIEAARRDAHVAGDLADAVGLAMGDRKW</sequence>
<dbReference type="GO" id="GO:0046872">
    <property type="term" value="F:metal ion binding"/>
    <property type="evidence" value="ECO:0007669"/>
    <property type="project" value="UniProtKB-KW"/>
</dbReference>
<accession>A0A076MYK8</accession>
<dbReference type="PATRIC" id="fig|1068978.7.peg.2750"/>
<keyword evidence="4" id="KW-0479">Metal-binding</keyword>
<keyword evidence="3" id="KW-0963">Cytoplasm</keyword>
<feature type="domain" description="Glycosyltransferase 2-like" evidence="8">
    <location>
        <begin position="5"/>
        <end position="128"/>
    </location>
</feature>
<evidence type="ECO:0000259" key="8">
    <source>
        <dbReference type="Pfam" id="PF00535"/>
    </source>
</evidence>
<reference evidence="9 10" key="1">
    <citation type="submission" date="2014-07" db="EMBL/GenBank/DDBJ databases">
        <title>Whole Genome Sequence of the Amycolatopsis methanolica 239.</title>
        <authorList>
            <person name="Tang B."/>
        </authorList>
    </citation>
    <scope>NUCLEOTIDE SEQUENCE [LARGE SCALE GENOMIC DNA]</scope>
    <source>
        <strain evidence="9 10">239</strain>
    </source>
</reference>
<name>A0A076MYK8_AMYME</name>
<comment type="subcellular location">
    <subcellularLocation>
        <location evidence="1">Cytoplasm</location>
    </subcellularLocation>
</comment>
<dbReference type="AlphaFoldDB" id="A0A076MYK8"/>
<dbReference type="InterPro" id="IPR004446">
    <property type="entry name" value="Heptose_bisP_phosphatase"/>
</dbReference>
<gene>
    <name evidence="9" type="ORF">AMETH_2575</name>
</gene>
<evidence type="ECO:0000256" key="3">
    <source>
        <dbReference type="ARBA" id="ARBA00022490"/>
    </source>
</evidence>
<dbReference type="RefSeq" id="WP_017981887.1">
    <property type="nucleotide sequence ID" value="NZ_AQUL01000001.1"/>
</dbReference>
<dbReference type="Pfam" id="PF13242">
    <property type="entry name" value="Hydrolase_like"/>
    <property type="match status" value="1"/>
</dbReference>
<keyword evidence="6" id="KW-0119">Carbohydrate metabolism</keyword>